<dbReference type="GO" id="GO:0016757">
    <property type="term" value="F:glycosyltransferase activity"/>
    <property type="evidence" value="ECO:0007669"/>
    <property type="project" value="InterPro"/>
</dbReference>
<dbReference type="PANTHER" id="PTHR12526:SF638">
    <property type="entry name" value="SPORE COAT PROTEIN SA"/>
    <property type="match status" value="1"/>
</dbReference>
<reference evidence="3" key="4">
    <citation type="submission" date="2023-01" db="EMBL/GenBank/DDBJ databases">
        <title>Human gut microbiome strain richness.</title>
        <authorList>
            <person name="Chen-Liaw A."/>
        </authorList>
    </citation>
    <scope>NUCLEOTIDE SEQUENCE</scope>
    <source>
        <strain evidence="3">RTP21484st1_E5_RTP21484_190118</strain>
    </source>
</reference>
<dbReference type="RefSeq" id="WP_022192181.1">
    <property type="nucleotide sequence ID" value="NZ_CAJSZN010000001.1"/>
</dbReference>
<dbReference type="CDD" id="cd03808">
    <property type="entry name" value="GT4_CapM-like"/>
    <property type="match status" value="1"/>
</dbReference>
<dbReference type="Proteomes" id="UP001210126">
    <property type="component" value="Unassembled WGS sequence"/>
</dbReference>
<evidence type="ECO:0000313" key="5">
    <source>
        <dbReference type="EMBL" id="OUP15259.1"/>
    </source>
</evidence>
<organism evidence="5 6">
    <name type="scientific">Parabacteroides distasonis</name>
    <dbReference type="NCBI Taxonomy" id="823"/>
    <lineage>
        <taxon>Bacteria</taxon>
        <taxon>Pseudomonadati</taxon>
        <taxon>Bacteroidota</taxon>
        <taxon>Bacteroidia</taxon>
        <taxon>Bacteroidales</taxon>
        <taxon>Tannerellaceae</taxon>
        <taxon>Parabacteroides</taxon>
    </lineage>
</organism>
<name>A0A174PZ22_PARDI</name>
<keyword evidence="5" id="KW-0808">Transferase</keyword>
<sequence length="370" mass="42115">MKILFADNSLWAQLNFRGSIITHLRDVGHEVVMVSPIDAQSQEIVIPDRIRHIAIEMRRTSTNPLHDILYFFRLMSIYWKERPDYIFHFTIKPNIYGTLAAHLLSIHCTAMVAGLGFTFSHTGLASKMAHRLFRLGLSFSDKIMVLNEENRRILMEQGMARKKQLVLLEGGEGVDLDKYSFSDNRADKTIFLMVARVLYDKGYEEVVEAAKIVKRTHPEVEVQLLGPVDEAYPNAVSREQIRKDEESGAITYLGYTTEPAKLMGRPGISLLLSSYHEGLNRSLMEGCALGKPIIASDIPGCRETVREGENGYLVPPKDVNALADAMLRYLSLSDEEKESMSINSRRLAEERFDIKYVKSCYERILQEYDS</sequence>
<dbReference type="Pfam" id="PF13477">
    <property type="entry name" value="Glyco_trans_4_2"/>
    <property type="match status" value="1"/>
</dbReference>
<dbReference type="InterPro" id="IPR001296">
    <property type="entry name" value="Glyco_trans_1"/>
</dbReference>
<protein>
    <submittedName>
        <fullName evidence="5">Glycosyl transferase family 1</fullName>
    </submittedName>
    <submittedName>
        <fullName evidence="3 4">Glycosyltransferase</fullName>
    </submittedName>
</protein>
<evidence type="ECO:0000313" key="4">
    <source>
        <dbReference type="EMBL" id="MRY94718.1"/>
    </source>
</evidence>
<evidence type="ECO:0000259" key="1">
    <source>
        <dbReference type="Pfam" id="PF00534"/>
    </source>
</evidence>
<dbReference type="Gene3D" id="3.40.50.2000">
    <property type="entry name" value="Glycogen Phosphorylase B"/>
    <property type="match status" value="2"/>
</dbReference>
<evidence type="ECO:0000313" key="3">
    <source>
        <dbReference type="EMBL" id="MDB9004064.1"/>
    </source>
</evidence>
<dbReference type="EMBL" id="JAQMPJ010000001">
    <property type="protein sequence ID" value="MDB9004064.1"/>
    <property type="molecule type" value="Genomic_DNA"/>
</dbReference>
<accession>A0A174PZ22</accession>
<dbReference type="InterPro" id="IPR028098">
    <property type="entry name" value="Glyco_trans_4-like_N"/>
</dbReference>
<dbReference type="EMBL" id="NFJX01000022">
    <property type="protein sequence ID" value="OUP15259.1"/>
    <property type="molecule type" value="Genomic_DNA"/>
</dbReference>
<gene>
    <name evidence="5" type="ORF">B5F32_18095</name>
    <name evidence="4" type="ORF">GKD67_16090</name>
    <name evidence="3" type="ORF">PN599_03470</name>
</gene>
<feature type="domain" description="Glycosyl transferase family 1" evidence="1">
    <location>
        <begin position="185"/>
        <end position="345"/>
    </location>
</feature>
<dbReference type="EMBL" id="WKMY01000012">
    <property type="protein sequence ID" value="MRY94718.1"/>
    <property type="molecule type" value="Genomic_DNA"/>
</dbReference>
<reference evidence="4 7" key="3">
    <citation type="journal article" date="2019" name="Nat. Med.">
        <title>A library of human gut bacterial isolates paired with longitudinal multiomics data enables mechanistic microbiome research.</title>
        <authorList>
            <person name="Poyet M."/>
            <person name="Groussin M."/>
            <person name="Gibbons S.M."/>
            <person name="Avila-Pacheco J."/>
            <person name="Jiang X."/>
            <person name="Kearney S.M."/>
            <person name="Perrotta A.R."/>
            <person name="Berdy B."/>
            <person name="Zhao S."/>
            <person name="Lieberman T.D."/>
            <person name="Swanson P.K."/>
            <person name="Smith M."/>
            <person name="Roesemann S."/>
            <person name="Alexander J.E."/>
            <person name="Rich S.A."/>
            <person name="Livny J."/>
            <person name="Vlamakis H."/>
            <person name="Clish C."/>
            <person name="Bullock K."/>
            <person name="Deik A."/>
            <person name="Scott J."/>
            <person name="Pierce K.A."/>
            <person name="Xavier R.J."/>
            <person name="Alm E.J."/>
        </authorList>
    </citation>
    <scope>NUCLEOTIDE SEQUENCE [LARGE SCALE GENOMIC DNA]</scope>
    <source>
        <strain evidence="4 7">BIOML-A9</strain>
    </source>
</reference>
<reference evidence="6" key="1">
    <citation type="submission" date="2017-04" db="EMBL/GenBank/DDBJ databases">
        <title>Function of individual gut microbiota members based on whole genome sequencing of pure cultures obtained from chicken caecum.</title>
        <authorList>
            <person name="Medvecky M."/>
            <person name="Cejkova D."/>
            <person name="Polansky O."/>
            <person name="Karasova D."/>
            <person name="Kubasova T."/>
            <person name="Cizek A."/>
            <person name="Rychlik I."/>
        </authorList>
    </citation>
    <scope>NUCLEOTIDE SEQUENCE [LARGE SCALE GENOMIC DNA]</scope>
    <source>
        <strain evidence="6">An199</strain>
    </source>
</reference>
<dbReference type="Proteomes" id="UP000195950">
    <property type="component" value="Unassembled WGS sequence"/>
</dbReference>
<evidence type="ECO:0000313" key="6">
    <source>
        <dbReference type="Proteomes" id="UP000195950"/>
    </source>
</evidence>
<feature type="domain" description="Glycosyltransferase subfamily 4-like N-terminal" evidence="2">
    <location>
        <begin position="20"/>
        <end position="145"/>
    </location>
</feature>
<dbReference type="SUPFAM" id="SSF53756">
    <property type="entry name" value="UDP-Glycosyltransferase/glycogen phosphorylase"/>
    <property type="match status" value="1"/>
</dbReference>
<reference evidence="5" key="2">
    <citation type="journal article" date="2018" name="BMC Genomics">
        <title>Whole genome sequencing and function prediction of 133 gut anaerobes isolated from chicken caecum in pure cultures.</title>
        <authorList>
            <person name="Medvecky M."/>
            <person name="Cejkova D."/>
            <person name="Polansky O."/>
            <person name="Karasova D."/>
            <person name="Kubasova T."/>
            <person name="Cizek A."/>
            <person name="Rychlik I."/>
        </authorList>
    </citation>
    <scope>NUCLEOTIDE SEQUENCE</scope>
    <source>
        <strain evidence="5">An199</strain>
    </source>
</reference>
<dbReference type="Pfam" id="PF00534">
    <property type="entry name" value="Glycos_transf_1"/>
    <property type="match status" value="1"/>
</dbReference>
<evidence type="ECO:0000313" key="7">
    <source>
        <dbReference type="Proteomes" id="UP000461276"/>
    </source>
</evidence>
<dbReference type="AlphaFoldDB" id="A0A174PZ22"/>
<evidence type="ECO:0000259" key="2">
    <source>
        <dbReference type="Pfam" id="PF13477"/>
    </source>
</evidence>
<comment type="caution">
    <text evidence="5">The sequence shown here is derived from an EMBL/GenBank/DDBJ whole genome shotgun (WGS) entry which is preliminary data.</text>
</comment>
<dbReference type="PANTHER" id="PTHR12526">
    <property type="entry name" value="GLYCOSYLTRANSFERASE"/>
    <property type="match status" value="1"/>
</dbReference>
<proteinExistence type="predicted"/>
<dbReference type="Proteomes" id="UP000461276">
    <property type="component" value="Unassembled WGS sequence"/>
</dbReference>